<feature type="compositionally biased region" description="Basic residues" evidence="1">
    <location>
        <begin position="15"/>
        <end position="29"/>
    </location>
</feature>
<feature type="compositionally biased region" description="Basic residues" evidence="1">
    <location>
        <begin position="100"/>
        <end position="118"/>
    </location>
</feature>
<gene>
    <name evidence="2" type="ORF">SEVIR_2G146400v2</name>
</gene>
<evidence type="ECO:0000256" key="1">
    <source>
        <dbReference type="SAM" id="MobiDB-lite"/>
    </source>
</evidence>
<evidence type="ECO:0000313" key="3">
    <source>
        <dbReference type="Proteomes" id="UP000298652"/>
    </source>
</evidence>
<organism evidence="2 3">
    <name type="scientific">Setaria viridis</name>
    <name type="common">Green bristlegrass</name>
    <name type="synonym">Setaria italica subsp. viridis</name>
    <dbReference type="NCBI Taxonomy" id="4556"/>
    <lineage>
        <taxon>Eukaryota</taxon>
        <taxon>Viridiplantae</taxon>
        <taxon>Streptophyta</taxon>
        <taxon>Embryophyta</taxon>
        <taxon>Tracheophyta</taxon>
        <taxon>Spermatophyta</taxon>
        <taxon>Magnoliopsida</taxon>
        <taxon>Liliopsida</taxon>
        <taxon>Poales</taxon>
        <taxon>Poaceae</taxon>
        <taxon>PACMAD clade</taxon>
        <taxon>Panicoideae</taxon>
        <taxon>Panicodae</taxon>
        <taxon>Paniceae</taxon>
        <taxon>Cenchrinae</taxon>
        <taxon>Setaria</taxon>
    </lineage>
</organism>
<evidence type="ECO:0000313" key="2">
    <source>
        <dbReference type="EMBL" id="TKW32070.1"/>
    </source>
</evidence>
<feature type="compositionally biased region" description="Acidic residues" evidence="1">
    <location>
        <begin position="129"/>
        <end position="139"/>
    </location>
</feature>
<accession>A0A4U6VQG0</accession>
<feature type="region of interest" description="Disordered" evidence="1">
    <location>
        <begin position="1"/>
        <end position="139"/>
    </location>
</feature>
<dbReference type="EMBL" id="CM016553">
    <property type="protein sequence ID" value="TKW32070.1"/>
    <property type="molecule type" value="Genomic_DNA"/>
</dbReference>
<reference evidence="2" key="1">
    <citation type="submission" date="2019-03" db="EMBL/GenBank/DDBJ databases">
        <title>WGS assembly of Setaria viridis.</title>
        <authorList>
            <person name="Huang P."/>
            <person name="Jenkins J."/>
            <person name="Grimwood J."/>
            <person name="Barry K."/>
            <person name="Healey A."/>
            <person name="Mamidi S."/>
            <person name="Sreedasyam A."/>
            <person name="Shu S."/>
            <person name="Feldman M."/>
            <person name="Wu J."/>
            <person name="Yu Y."/>
            <person name="Chen C."/>
            <person name="Johnson J."/>
            <person name="Rokhsar D."/>
            <person name="Baxter I."/>
            <person name="Schmutz J."/>
            <person name="Brutnell T."/>
            <person name="Kellogg E."/>
        </authorList>
    </citation>
    <scope>NUCLEOTIDE SEQUENCE [LARGE SCALE GENOMIC DNA]</scope>
</reference>
<proteinExistence type="predicted"/>
<name>A0A4U6VQG0_SETVI</name>
<protein>
    <submittedName>
        <fullName evidence="2">Uncharacterized protein</fullName>
    </submittedName>
</protein>
<dbReference type="Gramene" id="TKW32070">
    <property type="protein sequence ID" value="TKW32070"/>
    <property type="gene ID" value="SEVIR_2G146400v2"/>
</dbReference>
<keyword evidence="3" id="KW-1185">Reference proteome</keyword>
<dbReference type="AlphaFoldDB" id="A0A4U6VQG0"/>
<sequence>MGSTISDLKCLGQAKRNRATRDRARRRPAARGQAHPTLRPGVGHTLDRPKGTESCVWSQRKNSHNFGIPSESQKEPILPRSLYGCQSSAARKTPTSRSGKSVRPRLKKKRSLRNPKKRKTEDSEQQQGFEEDPENFEDY</sequence>
<feature type="compositionally biased region" description="Polar residues" evidence="1">
    <location>
        <begin position="84"/>
        <end position="99"/>
    </location>
</feature>
<dbReference type="Proteomes" id="UP000298652">
    <property type="component" value="Chromosome 2"/>
</dbReference>